<proteinExistence type="predicted"/>
<feature type="compositionally biased region" description="Polar residues" evidence="1">
    <location>
        <begin position="272"/>
        <end position="291"/>
    </location>
</feature>
<feature type="region of interest" description="Disordered" evidence="1">
    <location>
        <begin position="88"/>
        <end position="108"/>
    </location>
</feature>
<dbReference type="GO" id="GO:0004197">
    <property type="term" value="F:cysteine-type endopeptidase activity"/>
    <property type="evidence" value="ECO:0007669"/>
    <property type="project" value="InterPro"/>
</dbReference>
<dbReference type="Proteomes" id="UP000515135">
    <property type="component" value="Unplaced"/>
</dbReference>
<dbReference type="CDD" id="cd03801">
    <property type="entry name" value="GT4_PimA-like"/>
    <property type="match status" value="1"/>
</dbReference>
<evidence type="ECO:0000313" key="3">
    <source>
        <dbReference type="RefSeq" id="XP_019642230.1"/>
    </source>
</evidence>
<dbReference type="GO" id="GO:0006915">
    <property type="term" value="P:apoptotic process"/>
    <property type="evidence" value="ECO:0007669"/>
    <property type="project" value="TreeGrafter"/>
</dbReference>
<name>A0A6P4ZM08_BRABE</name>
<dbReference type="PANTHER" id="PTHR10454:SF248">
    <property type="entry name" value="CASPASE-8-LIKE"/>
    <property type="match status" value="1"/>
</dbReference>
<dbReference type="Gene3D" id="3.40.50.2000">
    <property type="entry name" value="Glycogen Phosphorylase B"/>
    <property type="match status" value="1"/>
</dbReference>
<dbReference type="GeneID" id="109483639"/>
<dbReference type="GO" id="GO:0005737">
    <property type="term" value="C:cytoplasm"/>
    <property type="evidence" value="ECO:0007669"/>
    <property type="project" value="TreeGrafter"/>
</dbReference>
<protein>
    <submittedName>
        <fullName evidence="3">Uncharacterized protein LOC109483639</fullName>
    </submittedName>
</protein>
<dbReference type="GO" id="GO:0006508">
    <property type="term" value="P:proteolysis"/>
    <property type="evidence" value="ECO:0007669"/>
    <property type="project" value="InterPro"/>
</dbReference>
<dbReference type="KEGG" id="bbel:109483639"/>
<dbReference type="GO" id="GO:0043525">
    <property type="term" value="P:positive regulation of neuron apoptotic process"/>
    <property type="evidence" value="ECO:0007669"/>
    <property type="project" value="TreeGrafter"/>
</dbReference>
<dbReference type="OrthoDB" id="443318at2759"/>
<dbReference type="Pfam" id="PF20706">
    <property type="entry name" value="GT4-conflict"/>
    <property type="match status" value="1"/>
</dbReference>
<feature type="region of interest" description="Disordered" evidence="1">
    <location>
        <begin position="270"/>
        <end position="321"/>
    </location>
</feature>
<dbReference type="FunFam" id="3.40.50.2000:FF:000190">
    <property type="entry name" value="Uncharacterized protein"/>
    <property type="match status" value="1"/>
</dbReference>
<reference evidence="3" key="1">
    <citation type="submission" date="2025-08" db="UniProtKB">
        <authorList>
            <consortium name="RefSeq"/>
        </authorList>
    </citation>
    <scope>IDENTIFICATION</scope>
    <source>
        <tissue evidence="3">Gonad</tissue>
    </source>
</reference>
<gene>
    <name evidence="3" type="primary">LOC109483639</name>
</gene>
<dbReference type="PANTHER" id="PTHR10454">
    <property type="entry name" value="CASPASE"/>
    <property type="match status" value="1"/>
</dbReference>
<dbReference type="InterPro" id="IPR002398">
    <property type="entry name" value="Pept_C14"/>
</dbReference>
<organism evidence="2 3">
    <name type="scientific">Branchiostoma belcheri</name>
    <name type="common">Amphioxus</name>
    <dbReference type="NCBI Taxonomy" id="7741"/>
    <lineage>
        <taxon>Eukaryota</taxon>
        <taxon>Metazoa</taxon>
        <taxon>Chordata</taxon>
        <taxon>Cephalochordata</taxon>
        <taxon>Leptocardii</taxon>
        <taxon>Amphioxiformes</taxon>
        <taxon>Branchiostomatidae</taxon>
        <taxon>Branchiostoma</taxon>
    </lineage>
</organism>
<dbReference type="AlphaFoldDB" id="A0A6P4ZM08"/>
<evidence type="ECO:0000256" key="1">
    <source>
        <dbReference type="SAM" id="MobiDB-lite"/>
    </source>
</evidence>
<accession>A0A6P4ZM08</accession>
<dbReference type="SUPFAM" id="SSF53756">
    <property type="entry name" value="UDP-Glycosyltransferase/glycogen phosphorylase"/>
    <property type="match status" value="1"/>
</dbReference>
<evidence type="ECO:0000313" key="2">
    <source>
        <dbReference type="Proteomes" id="UP000515135"/>
    </source>
</evidence>
<dbReference type="RefSeq" id="XP_019642230.1">
    <property type="nucleotide sequence ID" value="XM_019786671.1"/>
</dbReference>
<sequence length="729" mass="81638">MANNFSAVTPVMTVHLDTEEDFLKPVTVTLPWTWKSTCDLGRTILMKRSTGDNDEWTALSTDARETKDTITFTMCHFCSVVGAKKKDNSEEASTSADTSTEKQDEAANQEATEAIEVLVTRYSDDKVHLIISPNEATTDDKRIHLLCIEKGKKSRSISEQITFKTPPPFRQEVTMDKKERIRARFGEEEDVIGDPRDIPPEPPGIQFVFPPANCNRISVRLKLRDPQIGKGKFEGAVHFTLLSQAGEPVRDPIRRINSAHVYLHSLQDEGKTSQVQQKEGTVVTMTKASQIQHEKGVKRKAKTRHVSESSDSGPPVKRPKQEFTSVLMVNDKYGTSHGGTSTTNRRVAQFLKHHGATVHATAVQASEEDKRCAAEDGVILHLPVQRARKKKTPSLEWLTDYHSFHYPDIPTDLKCIVGHADITIGAAKSIQENRCERAKLVIFNHDMPEETEYYMGTKKAMAAGRKMEDILEDTKNADAVFSLGRRIYDYFETKYRSLGGGKPRQHFLFLPRPSPVFAAISVIPGGGEKVVLTVGRVTEVDKLKGHDLVARALGEVAEKITNVRLCVRGIDEDDWEASKRILEENLHSGKIKPTLLPCGTQEDIAKDMQQAHLVLMPSRAEPFGLIGLEAIAAGIPVLISDKSGLADMIINLVRERKCPPDMRHRIVKTSVRESDLGEDAKKWAERIADTLEFSELEFDRAAEYKNKLLESKYWEESHQSLLRVCGLTD</sequence>
<keyword evidence="2" id="KW-1185">Reference proteome</keyword>